<dbReference type="Pfam" id="PF06831">
    <property type="entry name" value="H2TH"/>
    <property type="match status" value="1"/>
</dbReference>
<keyword evidence="17" id="KW-0326">Glycosidase</keyword>
<dbReference type="PROSITE" id="PS01242">
    <property type="entry name" value="ZF_FPG_1"/>
    <property type="match status" value="1"/>
</dbReference>
<keyword evidence="13" id="KW-0234">DNA repair</keyword>
<dbReference type="InterPro" id="IPR036443">
    <property type="entry name" value="Znf_RanBP2_sf"/>
</dbReference>
<feature type="domain" description="GRF-type" evidence="28">
    <location>
        <begin position="521"/>
        <end position="562"/>
    </location>
</feature>
<dbReference type="SUPFAM" id="SSF90209">
    <property type="entry name" value="Ran binding protein zinc finger-like"/>
    <property type="match status" value="1"/>
</dbReference>
<reference evidence="29" key="1">
    <citation type="thesis" date="2020" institute="ProQuest LLC" country="789 East Eisenhower Parkway, Ann Arbor, MI, USA">
        <title>Comparative Genomics and Chromosome Evolution.</title>
        <authorList>
            <person name="Mudd A.B."/>
        </authorList>
    </citation>
    <scope>NUCLEOTIDE SEQUENCE</scope>
    <source>
        <strain evidence="29">1538</strain>
        <tissue evidence="29">Blood</tissue>
    </source>
</reference>
<evidence type="ECO:0000259" key="26">
    <source>
        <dbReference type="PROSITE" id="PS51066"/>
    </source>
</evidence>
<proteinExistence type="inferred from homology"/>
<feature type="domain" description="RanBP2-type" evidence="25">
    <location>
        <begin position="298"/>
        <end position="328"/>
    </location>
</feature>
<gene>
    <name evidence="29" type="ORF">GDO54_009364</name>
</gene>
<dbReference type="PROSITE" id="PS50199">
    <property type="entry name" value="ZF_RANBP2_2"/>
    <property type="match status" value="1"/>
</dbReference>
<evidence type="ECO:0000256" key="3">
    <source>
        <dbReference type="ARBA" id="ARBA00009409"/>
    </source>
</evidence>
<dbReference type="FunFam" id="1.10.8.50:FF:000008">
    <property type="entry name" value="Nei-like DNA glycosylase 3"/>
    <property type="match status" value="1"/>
</dbReference>
<dbReference type="InterPro" id="IPR015887">
    <property type="entry name" value="DNA_glyclase_Znf_dom_DNA_BS"/>
</dbReference>
<evidence type="ECO:0000256" key="19">
    <source>
        <dbReference type="ARBA" id="ARBA00073168"/>
    </source>
</evidence>
<evidence type="ECO:0000256" key="11">
    <source>
        <dbReference type="ARBA" id="ARBA00022833"/>
    </source>
</evidence>
<evidence type="ECO:0000256" key="20">
    <source>
        <dbReference type="ARBA" id="ARBA00081871"/>
    </source>
</evidence>
<dbReference type="Proteomes" id="UP001181693">
    <property type="component" value="Unassembled WGS sequence"/>
</dbReference>
<feature type="domain" description="FPG-type" evidence="26">
    <location>
        <begin position="231"/>
        <end position="265"/>
    </location>
</feature>
<dbReference type="PROSITE" id="PS51999">
    <property type="entry name" value="ZF_GRF"/>
    <property type="match status" value="2"/>
</dbReference>
<evidence type="ECO:0000256" key="23">
    <source>
        <dbReference type="PROSITE-ProRule" id="PRU00322"/>
    </source>
</evidence>
<keyword evidence="10" id="KW-0378">Hydrolase</keyword>
<dbReference type="EMBL" id="DYDO01000003">
    <property type="protein sequence ID" value="DBA29107.1"/>
    <property type="molecule type" value="Genomic_DNA"/>
</dbReference>
<keyword evidence="6" id="KW-0479">Metal-binding</keyword>
<protein>
    <recommendedName>
        <fullName evidence="19">Endonuclease 8-like 3</fullName>
        <ecNumber evidence="4">4.2.99.18</ecNumber>
    </recommendedName>
    <alternativeName>
        <fullName evidence="20">DNA glycosylase/AP lyase Neil3</fullName>
    </alternativeName>
    <alternativeName>
        <fullName evidence="22">Endonuclease VIII-like 3</fullName>
    </alternativeName>
    <alternativeName>
        <fullName evidence="21">Nei-like protein 3</fullName>
    </alternativeName>
</protein>
<comment type="catalytic activity">
    <reaction evidence="18">
        <text>2'-deoxyribonucleotide-(2'-deoxyribose 5'-phosphate)-2'-deoxyribonucleotide-DNA = a 3'-end 2'-deoxyribonucleotide-(2,3-dehydro-2,3-deoxyribose 5'-phosphate)-DNA + a 5'-end 5'-phospho-2'-deoxyribonucleoside-DNA + H(+)</text>
        <dbReference type="Rhea" id="RHEA:66592"/>
        <dbReference type="Rhea" id="RHEA-COMP:13180"/>
        <dbReference type="Rhea" id="RHEA-COMP:16897"/>
        <dbReference type="Rhea" id="RHEA-COMP:17067"/>
        <dbReference type="ChEBI" id="CHEBI:15378"/>
        <dbReference type="ChEBI" id="CHEBI:136412"/>
        <dbReference type="ChEBI" id="CHEBI:157695"/>
        <dbReference type="ChEBI" id="CHEBI:167181"/>
        <dbReference type="EC" id="4.2.99.18"/>
    </reaction>
</comment>
<evidence type="ECO:0000259" key="28">
    <source>
        <dbReference type="PROSITE" id="PS51999"/>
    </source>
</evidence>
<dbReference type="GO" id="GO:0003684">
    <property type="term" value="F:damaged DNA binding"/>
    <property type="evidence" value="ECO:0007669"/>
    <property type="project" value="InterPro"/>
</dbReference>
<evidence type="ECO:0000256" key="5">
    <source>
        <dbReference type="ARBA" id="ARBA00022454"/>
    </source>
</evidence>
<comment type="similarity">
    <text evidence="3">Belongs to the FPG family.</text>
</comment>
<evidence type="ECO:0000259" key="25">
    <source>
        <dbReference type="PROSITE" id="PS50199"/>
    </source>
</evidence>
<dbReference type="PROSITE" id="PS51068">
    <property type="entry name" value="FPG_CAT"/>
    <property type="match status" value="1"/>
</dbReference>
<accession>A0AAV3B1T7</accession>
<keyword evidence="12" id="KW-0238">DNA-binding</keyword>
<evidence type="ECO:0000256" key="7">
    <source>
        <dbReference type="ARBA" id="ARBA00022737"/>
    </source>
</evidence>
<evidence type="ECO:0000256" key="14">
    <source>
        <dbReference type="ARBA" id="ARBA00023239"/>
    </source>
</evidence>
<keyword evidence="5" id="KW-0158">Chromosome</keyword>
<evidence type="ECO:0000256" key="10">
    <source>
        <dbReference type="ARBA" id="ARBA00022801"/>
    </source>
</evidence>
<dbReference type="Gene3D" id="3.20.190.10">
    <property type="entry name" value="MutM-like, N-terminal"/>
    <property type="match status" value="1"/>
</dbReference>
<dbReference type="SMART" id="SM00547">
    <property type="entry name" value="ZnF_RBZ"/>
    <property type="match status" value="1"/>
</dbReference>
<evidence type="ECO:0000256" key="15">
    <source>
        <dbReference type="ARBA" id="ARBA00023242"/>
    </source>
</evidence>
<dbReference type="GO" id="GO:0005694">
    <property type="term" value="C:chromosome"/>
    <property type="evidence" value="ECO:0007669"/>
    <property type="project" value="UniProtKB-SubCell"/>
</dbReference>
<keyword evidence="30" id="KW-1185">Reference proteome</keyword>
<feature type="region of interest" description="Disordered" evidence="24">
    <location>
        <begin position="450"/>
        <end position="474"/>
    </location>
</feature>
<keyword evidence="16" id="KW-0511">Multifunctional enzyme</keyword>
<evidence type="ECO:0000256" key="8">
    <source>
        <dbReference type="ARBA" id="ARBA00022763"/>
    </source>
</evidence>
<evidence type="ECO:0000256" key="1">
    <source>
        <dbReference type="ARBA" id="ARBA00004123"/>
    </source>
</evidence>
<dbReference type="GO" id="GO:0008270">
    <property type="term" value="F:zinc ion binding"/>
    <property type="evidence" value="ECO:0007669"/>
    <property type="project" value="UniProtKB-KW"/>
</dbReference>
<dbReference type="InterPro" id="IPR000214">
    <property type="entry name" value="Znf_DNA_glyclase/AP_lyase"/>
</dbReference>
<evidence type="ECO:0000256" key="6">
    <source>
        <dbReference type="ARBA" id="ARBA00022723"/>
    </source>
</evidence>
<dbReference type="InterPro" id="IPR010979">
    <property type="entry name" value="Ribosomal_uS13-like_H2TH"/>
</dbReference>
<evidence type="ECO:0000256" key="12">
    <source>
        <dbReference type="ARBA" id="ARBA00023125"/>
    </source>
</evidence>
<dbReference type="InterPro" id="IPR001876">
    <property type="entry name" value="Znf_RanBP2"/>
</dbReference>
<evidence type="ECO:0000256" key="21">
    <source>
        <dbReference type="ARBA" id="ARBA00082922"/>
    </source>
</evidence>
<evidence type="ECO:0000313" key="29">
    <source>
        <dbReference type="EMBL" id="DBA29107.1"/>
    </source>
</evidence>
<name>A0AAV3B1T7_PYXAD</name>
<evidence type="ECO:0000256" key="4">
    <source>
        <dbReference type="ARBA" id="ARBA00012720"/>
    </source>
</evidence>
<dbReference type="SUPFAM" id="SSF81624">
    <property type="entry name" value="N-terminal domain of MutM-like DNA repair proteins"/>
    <property type="match status" value="1"/>
</dbReference>
<evidence type="ECO:0000313" key="30">
    <source>
        <dbReference type="Proteomes" id="UP001181693"/>
    </source>
</evidence>
<dbReference type="GO" id="GO:0140078">
    <property type="term" value="F:class I DNA-(apurinic or apyrimidinic site) endonuclease activity"/>
    <property type="evidence" value="ECO:0007669"/>
    <property type="project" value="UniProtKB-EC"/>
</dbReference>
<dbReference type="CDD" id="cd08969">
    <property type="entry name" value="MeNeil3_N"/>
    <property type="match status" value="1"/>
</dbReference>
<dbReference type="GO" id="GO:0019104">
    <property type="term" value="F:DNA N-glycosylase activity"/>
    <property type="evidence" value="ECO:0007669"/>
    <property type="project" value="InterPro"/>
</dbReference>
<dbReference type="SMART" id="SM01232">
    <property type="entry name" value="H2TH"/>
    <property type="match status" value="1"/>
</dbReference>
<dbReference type="AlphaFoldDB" id="A0AAV3B1T7"/>
<evidence type="ECO:0000256" key="9">
    <source>
        <dbReference type="ARBA" id="ARBA00022771"/>
    </source>
</evidence>
<dbReference type="InterPro" id="IPR012319">
    <property type="entry name" value="FPG_cat"/>
</dbReference>
<evidence type="ECO:0000256" key="17">
    <source>
        <dbReference type="ARBA" id="ARBA00023295"/>
    </source>
</evidence>
<dbReference type="Pfam" id="PF06839">
    <property type="entry name" value="Zn_ribbon_GRF"/>
    <property type="match status" value="2"/>
</dbReference>
<dbReference type="SUPFAM" id="SSF46946">
    <property type="entry name" value="S13-like H2TH domain"/>
    <property type="match status" value="1"/>
</dbReference>
<evidence type="ECO:0000259" key="27">
    <source>
        <dbReference type="PROSITE" id="PS51068"/>
    </source>
</evidence>
<dbReference type="InterPro" id="IPR035937">
    <property type="entry name" value="FPG_N"/>
</dbReference>
<feature type="domain" description="GRF-type" evidence="28">
    <location>
        <begin position="474"/>
        <end position="517"/>
    </location>
</feature>
<feature type="compositionally biased region" description="Polar residues" evidence="24">
    <location>
        <begin position="450"/>
        <end position="468"/>
    </location>
</feature>
<evidence type="ECO:0000256" key="18">
    <source>
        <dbReference type="ARBA" id="ARBA00044632"/>
    </source>
</evidence>
<organism evidence="29 30">
    <name type="scientific">Pyxicephalus adspersus</name>
    <name type="common">African bullfrog</name>
    <dbReference type="NCBI Taxonomy" id="30357"/>
    <lineage>
        <taxon>Eukaryota</taxon>
        <taxon>Metazoa</taxon>
        <taxon>Chordata</taxon>
        <taxon>Craniata</taxon>
        <taxon>Vertebrata</taxon>
        <taxon>Euteleostomi</taxon>
        <taxon>Amphibia</taxon>
        <taxon>Batrachia</taxon>
        <taxon>Anura</taxon>
        <taxon>Neobatrachia</taxon>
        <taxon>Ranoidea</taxon>
        <taxon>Pyxicephalidae</taxon>
        <taxon>Pyxicephalinae</taxon>
        <taxon>Pyxicephalus</taxon>
    </lineage>
</organism>
<dbReference type="Gene3D" id="2.30.30.380">
    <property type="entry name" value="Zn-finger domain of Sec23/24"/>
    <property type="match status" value="1"/>
</dbReference>
<keyword evidence="8" id="KW-0227">DNA damage</keyword>
<dbReference type="Pfam" id="PF00641">
    <property type="entry name" value="Zn_ribbon_RanBP"/>
    <property type="match status" value="1"/>
</dbReference>
<dbReference type="PANTHER" id="PTHR22993:SF10">
    <property type="entry name" value="ENDONUCLEASE 8-LIKE 3"/>
    <property type="match status" value="1"/>
</dbReference>
<dbReference type="PANTHER" id="PTHR22993">
    <property type="entry name" value="FORMAMIDOPYRIMIDINE-DNA GLYCOSYLASE"/>
    <property type="match status" value="1"/>
</dbReference>
<dbReference type="GO" id="GO:0005654">
    <property type="term" value="C:nucleoplasm"/>
    <property type="evidence" value="ECO:0007669"/>
    <property type="project" value="UniProtKB-ARBA"/>
</dbReference>
<sequence>MVEGPGCTLNGEKIRARVTKGQSVRELQGNAVTHAKYIVLLGNVCTCIIMSLISCTYTGVQTLGKELFMYFEAKALRVHFGMNGSMRINPAERKDRNGAPAVLEVQLTKDLICFYDSTIDVRNASECQEKVRLFEDLDVCSSKFSFSRAECEVKKQGCRMLCDVLLDQAVLPGVGNIIKKEALFDSGLHPAVQAGLLTDGQISHLVKMTRDFTLLFYECRKSGSALYKHYKVYKRSNCGQCGTKITVCRLGEHNRMTYFCSRCQKDKPQQLDVSKLPKRNSLIGWACRQEAQDQTARREEEHWACEVCTLINKPSDDKCDACLTARPQATSSNENVGSDTDLIKYPCNHFGKPLSEMKINRKAAFGHTTLVLTDFSAKTNVDNQRMSVSNTFCNTRNSSNKRRSMETEQQIHTLNAKNTSPDTGVSHSFVQHQKRQKTDHVTFNFQNEINTPVSSPRVNQTGGTSSPHAKSPLCSKHKRPCVLQVVRKDGENKGRQFYSCSLPRESRCEFFEWADLHFPFCNHGKRCIMRTVLKIGPNNGKNFYVCPFGRDKQCDFFEWAKE</sequence>
<keyword evidence="14" id="KW-0456">Lyase</keyword>
<dbReference type="PROSITE" id="PS51066">
    <property type="entry name" value="ZF_FPG_2"/>
    <property type="match status" value="1"/>
</dbReference>
<dbReference type="GO" id="GO:0006284">
    <property type="term" value="P:base-excision repair"/>
    <property type="evidence" value="ECO:0007669"/>
    <property type="project" value="InterPro"/>
</dbReference>
<comment type="caution">
    <text evidence="29">The sequence shown here is derived from an EMBL/GenBank/DDBJ whole genome shotgun (WGS) entry which is preliminary data.</text>
</comment>
<comment type="subcellular location">
    <subcellularLocation>
        <location evidence="2">Chromosome</location>
    </subcellularLocation>
    <subcellularLocation>
        <location evidence="1">Nucleus</location>
    </subcellularLocation>
</comment>
<dbReference type="PROSITE" id="PS01358">
    <property type="entry name" value="ZF_RANBP2_1"/>
    <property type="match status" value="1"/>
</dbReference>
<keyword evidence="7" id="KW-0677">Repeat</keyword>
<dbReference type="InterPro" id="IPR015886">
    <property type="entry name" value="H2TH_FPG"/>
</dbReference>
<feature type="domain" description="Formamidopyrimidine-DNA glycosylase catalytic" evidence="27">
    <location>
        <begin position="2"/>
        <end position="223"/>
    </location>
</feature>
<dbReference type="Gene3D" id="1.10.8.50">
    <property type="match status" value="1"/>
</dbReference>
<dbReference type="InterPro" id="IPR010666">
    <property type="entry name" value="Znf_GRF"/>
</dbReference>
<keyword evidence="9 23" id="KW-0863">Zinc-finger</keyword>
<evidence type="ECO:0000256" key="16">
    <source>
        <dbReference type="ARBA" id="ARBA00023268"/>
    </source>
</evidence>
<dbReference type="EC" id="4.2.99.18" evidence="4"/>
<evidence type="ECO:0000256" key="13">
    <source>
        <dbReference type="ARBA" id="ARBA00023204"/>
    </source>
</evidence>
<evidence type="ECO:0000256" key="24">
    <source>
        <dbReference type="SAM" id="MobiDB-lite"/>
    </source>
</evidence>
<evidence type="ECO:0000256" key="2">
    <source>
        <dbReference type="ARBA" id="ARBA00004286"/>
    </source>
</evidence>
<evidence type="ECO:0000256" key="22">
    <source>
        <dbReference type="ARBA" id="ARBA00083341"/>
    </source>
</evidence>
<keyword evidence="15" id="KW-0539">Nucleus</keyword>
<keyword evidence="11" id="KW-0862">Zinc</keyword>